<sequence length="385" mass="44469">MPTHPCEDQSEDVEIEYCGASLKGLGYFELPKDLKSVQQLANQYKTSSSPIKLHTFSLTIDPHCYPQAQETMLPQLQQSVLTSVFEYTKVAQIQEYDIRFTNFVFRDKMDDLDRACYKSVAKKSKLKLYDCVVNSLQGLYSILNSLTPVEHLLLVDTSWGPDILRVGQEPSINGNAGKTATDPRERFRELVYLELSITDPIELQVLRHLKVINPSLKQLDITWSAPWNDEIATEFVKTFNIALLPKLKTLRLKLSKMYQNLEWINCILPDVETLKLITDLNTIPLSDTGLKGLRLEVDCKALRDSTQLESDVWRDINEKVRVLLPLNREREISAREDRILIIFQFLETRENNLTKTKFESWKQQFDALSQLEIVMMGFRGIRRHG</sequence>
<reference evidence="1 2" key="1">
    <citation type="submission" date="2022-09" db="EMBL/GenBank/DDBJ databases">
        <authorList>
            <person name="Palmer J.M."/>
        </authorList>
    </citation>
    <scope>NUCLEOTIDE SEQUENCE [LARGE SCALE GENOMIC DNA]</scope>
    <source>
        <strain evidence="1 2">DSM 7382</strain>
    </source>
</reference>
<keyword evidence="2" id="KW-1185">Reference proteome</keyword>
<dbReference type="EMBL" id="JASBNA010000004">
    <property type="protein sequence ID" value="KAK7692808.1"/>
    <property type="molecule type" value="Genomic_DNA"/>
</dbReference>
<comment type="caution">
    <text evidence="1">The sequence shown here is derived from an EMBL/GenBank/DDBJ whole genome shotgun (WGS) entry which is preliminary data.</text>
</comment>
<protein>
    <submittedName>
        <fullName evidence="1">Uncharacterized protein</fullName>
    </submittedName>
</protein>
<evidence type="ECO:0000313" key="1">
    <source>
        <dbReference type="EMBL" id="KAK7692808.1"/>
    </source>
</evidence>
<evidence type="ECO:0000313" key="2">
    <source>
        <dbReference type="Proteomes" id="UP001385951"/>
    </source>
</evidence>
<accession>A0AAW0GRG3</accession>
<gene>
    <name evidence="1" type="ORF">QCA50_004443</name>
</gene>
<dbReference type="Proteomes" id="UP001385951">
    <property type="component" value="Unassembled WGS sequence"/>
</dbReference>
<dbReference type="InterPro" id="IPR032675">
    <property type="entry name" value="LRR_dom_sf"/>
</dbReference>
<dbReference type="AlphaFoldDB" id="A0AAW0GRG3"/>
<proteinExistence type="predicted"/>
<name>A0AAW0GRG3_9APHY</name>
<organism evidence="1 2">
    <name type="scientific">Cerrena zonata</name>
    <dbReference type="NCBI Taxonomy" id="2478898"/>
    <lineage>
        <taxon>Eukaryota</taxon>
        <taxon>Fungi</taxon>
        <taxon>Dikarya</taxon>
        <taxon>Basidiomycota</taxon>
        <taxon>Agaricomycotina</taxon>
        <taxon>Agaricomycetes</taxon>
        <taxon>Polyporales</taxon>
        <taxon>Cerrenaceae</taxon>
        <taxon>Cerrena</taxon>
    </lineage>
</organism>
<dbReference type="Gene3D" id="3.80.10.10">
    <property type="entry name" value="Ribonuclease Inhibitor"/>
    <property type="match status" value="1"/>
</dbReference>